<gene>
    <name evidence="6" type="ORF">AA0117_g1769</name>
    <name evidence="5" type="ORF">CC77DRAFT_391676</name>
</gene>
<evidence type="ECO:0000313" key="8">
    <source>
        <dbReference type="Proteomes" id="UP000291422"/>
    </source>
</evidence>
<evidence type="ECO:0000313" key="6">
    <source>
        <dbReference type="EMBL" id="RYN84278.1"/>
    </source>
</evidence>
<dbReference type="VEuPathDB" id="FungiDB:CC77DRAFT_391676"/>
<dbReference type="EMBL" id="PDXD01000001">
    <property type="protein sequence ID" value="RYN84278.1"/>
    <property type="molecule type" value="Genomic_DNA"/>
</dbReference>
<dbReference type="STRING" id="5599.A0A177D8X0"/>
<accession>A0A177D8X0</accession>
<feature type="region of interest" description="Disordered" evidence="3">
    <location>
        <begin position="288"/>
        <end position="308"/>
    </location>
</feature>
<feature type="domain" description="NAD-dependent epimerase/dehydratase" evidence="4">
    <location>
        <begin position="4"/>
        <end position="261"/>
    </location>
</feature>
<dbReference type="Proteomes" id="UP000077248">
    <property type="component" value="Unassembled WGS sequence"/>
</dbReference>
<evidence type="ECO:0000313" key="7">
    <source>
        <dbReference type="Proteomes" id="UP000077248"/>
    </source>
</evidence>
<dbReference type="PANTHER" id="PTHR10366:SF564">
    <property type="entry name" value="STEROL-4-ALPHA-CARBOXYLATE 3-DEHYDROGENASE, DECARBOXYLATING"/>
    <property type="match status" value="1"/>
</dbReference>
<dbReference type="AlphaFoldDB" id="A0A177D8X0"/>
<dbReference type="InterPro" id="IPR050425">
    <property type="entry name" value="NAD(P)_dehydrat-like"/>
</dbReference>
<dbReference type="RefSeq" id="XP_018381615.1">
    <property type="nucleotide sequence ID" value="XM_018531496.1"/>
</dbReference>
<dbReference type="SUPFAM" id="SSF51735">
    <property type="entry name" value="NAD(P)-binding Rossmann-fold domains"/>
    <property type="match status" value="1"/>
</dbReference>
<dbReference type="Gene3D" id="3.40.50.720">
    <property type="entry name" value="NAD(P)-binding Rossmann-like Domain"/>
    <property type="match status" value="1"/>
</dbReference>
<comment type="similarity">
    <text evidence="2">Belongs to the NAD(P)-dependent epimerase/dehydratase family. Dihydroflavonol-4-reductase subfamily.</text>
</comment>
<dbReference type="Pfam" id="PF01370">
    <property type="entry name" value="Epimerase"/>
    <property type="match status" value="1"/>
</dbReference>
<sequence length="344" mass="37731">MTRVLLTGGSGFIAAHTLDILLDHGHSVVTTVRTQEKADKIKESYKSAVDKGQLSFAIVPDIAQPDAFEKAVISDPPFEAVLHTASPFHFNVTDVQKDLIDPAVIGTTGILKSIKKSAPSVKSVVITSSFAAIVNGSKGFWPGHSYSEDDWNPITQDEAQENPMMGYRASKTFAENAAWEFVKNEKPNFTISTINPPMVFGPIVHALDSLDNMNTSNQRILSAAQGKFKDEIPASGVHLWVDVRDVAEAHVAAFEKPDAANKRFFVTAGYFSNKELCQIIKKNFPEFKDLPSDDTPGGDYPEGTPEKGLYGYNNKRSIDVLGLKYKTFEQSIVDSVKSFQKKGL</sequence>
<dbReference type="GeneID" id="29117090"/>
<reference evidence="5 7" key="1">
    <citation type="submission" date="2016-05" db="EMBL/GenBank/DDBJ databases">
        <title>Comparative analysis of secretome profiles of manganese(II)-oxidizing ascomycete fungi.</title>
        <authorList>
            <consortium name="DOE Joint Genome Institute"/>
            <person name="Zeiner C.A."/>
            <person name="Purvine S.O."/>
            <person name="Zink E.M."/>
            <person name="Wu S."/>
            <person name="Pasa-Tolic L."/>
            <person name="Chaput D.L."/>
            <person name="Haridas S."/>
            <person name="Grigoriev I.V."/>
            <person name="Santelli C.M."/>
            <person name="Hansel C.M."/>
        </authorList>
    </citation>
    <scope>NUCLEOTIDE SEQUENCE [LARGE SCALE GENOMIC DNA]</scope>
    <source>
        <strain evidence="5 7">SRC1lrK2f</strain>
    </source>
</reference>
<name>A0A177D8X0_ALTAL</name>
<dbReference type="FunFam" id="3.40.50.720:FF:000191">
    <property type="entry name" value="Methylglyoxal reductase (NADPH-dependent)"/>
    <property type="match status" value="1"/>
</dbReference>
<keyword evidence="1" id="KW-0560">Oxidoreductase</keyword>
<evidence type="ECO:0000259" key="4">
    <source>
        <dbReference type="Pfam" id="PF01370"/>
    </source>
</evidence>
<dbReference type="KEGG" id="aalt:CC77DRAFT_391676"/>
<dbReference type="OMA" id="ETCWSDV"/>
<evidence type="ECO:0000313" key="5">
    <source>
        <dbReference type="EMBL" id="OAG16194.1"/>
    </source>
</evidence>
<dbReference type="CDD" id="cd05227">
    <property type="entry name" value="AR_SDR_e"/>
    <property type="match status" value="1"/>
</dbReference>
<dbReference type="EMBL" id="KV441490">
    <property type="protein sequence ID" value="OAG16194.1"/>
    <property type="molecule type" value="Genomic_DNA"/>
</dbReference>
<evidence type="ECO:0000256" key="1">
    <source>
        <dbReference type="ARBA" id="ARBA00023002"/>
    </source>
</evidence>
<evidence type="ECO:0000256" key="3">
    <source>
        <dbReference type="SAM" id="MobiDB-lite"/>
    </source>
</evidence>
<organism evidence="5 7">
    <name type="scientific">Alternaria alternata</name>
    <name type="common">Alternaria rot fungus</name>
    <name type="synonym">Torula alternata</name>
    <dbReference type="NCBI Taxonomy" id="5599"/>
    <lineage>
        <taxon>Eukaryota</taxon>
        <taxon>Fungi</taxon>
        <taxon>Dikarya</taxon>
        <taxon>Ascomycota</taxon>
        <taxon>Pezizomycotina</taxon>
        <taxon>Dothideomycetes</taxon>
        <taxon>Pleosporomycetidae</taxon>
        <taxon>Pleosporales</taxon>
        <taxon>Pleosporineae</taxon>
        <taxon>Pleosporaceae</taxon>
        <taxon>Alternaria</taxon>
        <taxon>Alternaria sect. Alternaria</taxon>
        <taxon>Alternaria alternata complex</taxon>
    </lineage>
</organism>
<proteinExistence type="inferred from homology"/>
<dbReference type="GO" id="GO:0016616">
    <property type="term" value="F:oxidoreductase activity, acting on the CH-OH group of donors, NAD or NADP as acceptor"/>
    <property type="evidence" value="ECO:0007669"/>
    <property type="project" value="TreeGrafter"/>
</dbReference>
<evidence type="ECO:0000256" key="2">
    <source>
        <dbReference type="ARBA" id="ARBA00023445"/>
    </source>
</evidence>
<dbReference type="InterPro" id="IPR001509">
    <property type="entry name" value="Epimerase_deHydtase"/>
</dbReference>
<keyword evidence="7" id="KW-1185">Reference proteome</keyword>
<dbReference type="PANTHER" id="PTHR10366">
    <property type="entry name" value="NAD DEPENDENT EPIMERASE/DEHYDRATASE"/>
    <property type="match status" value="1"/>
</dbReference>
<dbReference type="InterPro" id="IPR036291">
    <property type="entry name" value="NAD(P)-bd_dom_sf"/>
</dbReference>
<protein>
    <submittedName>
        <fullName evidence="5">NAD(P)-binding protein</fullName>
    </submittedName>
</protein>
<reference evidence="8" key="2">
    <citation type="journal article" date="2019" name="bioRxiv">
        <title>Genomics, evolutionary history and diagnostics of the Alternaria alternata species group including apple and Asian pear pathotypes.</title>
        <authorList>
            <person name="Armitage A.D."/>
            <person name="Cockerton H.M."/>
            <person name="Sreenivasaprasad S."/>
            <person name="Woodhall J.W."/>
            <person name="Lane C.R."/>
            <person name="Harrison R.J."/>
            <person name="Clarkson J.P."/>
        </authorList>
    </citation>
    <scope>NUCLEOTIDE SEQUENCE [LARGE SCALE GENOMIC DNA]</scope>
    <source>
        <strain evidence="8">FERA 1177</strain>
    </source>
</reference>
<reference evidence="6" key="3">
    <citation type="journal article" date="2019" name="J. ISSAAS">
        <title>Genomics, evolutionary history and diagnostics of the Alternaria alternata species group including apple and Asian pear pathotypes.</title>
        <authorList>
            <person name="Armitage A.D."/>
            <person name="Cockerton H.M."/>
            <person name="Sreenivasaprasad S."/>
            <person name="Woodhall J."/>
            <person name="Lane C."/>
            <person name="Harrison R.J."/>
            <person name="Clarkson J.P."/>
        </authorList>
    </citation>
    <scope>NUCLEOTIDE SEQUENCE</scope>
    <source>
        <strain evidence="6">FERA 1177</strain>
    </source>
</reference>
<dbReference type="Proteomes" id="UP000291422">
    <property type="component" value="Unassembled WGS sequence"/>
</dbReference>